<evidence type="ECO:0000259" key="6">
    <source>
        <dbReference type="PROSITE" id="PS50059"/>
    </source>
</evidence>
<dbReference type="eggNOG" id="KOG0543">
    <property type="taxonomic scope" value="Eukaryota"/>
</dbReference>
<evidence type="ECO:0000256" key="5">
    <source>
        <dbReference type="PROSITE-ProRule" id="PRU00339"/>
    </source>
</evidence>
<dbReference type="PROSITE" id="PS50005">
    <property type="entry name" value="TPR"/>
    <property type="match status" value="2"/>
</dbReference>
<feature type="domain" description="PPIase FKBP-type" evidence="6">
    <location>
        <begin position="1"/>
        <end position="53"/>
    </location>
</feature>
<proteinExistence type="inferred from homology"/>
<dbReference type="EC" id="5.2.1.8" evidence="4"/>
<sequence>MIAGLDVGVGTMRRNEVSRFLIEPSYAYGVMGCPPRIPSNAKVCFEVELLSYTDSTAIDDYQHLSEEEKRDLPFERLVKVSKSLNAEGNELYLCEKFGAAVRKYMKAINTMESATYKSEEEEQEMTTICTKSYLNIGLSYLKTGSFGRALDSARKVLVLKPGHTKAMYLCGKAFRHLGEFPKSRIYLQRALAASPRSKDIITELKLLDQMELNFQAMEKQMCKKMFT</sequence>
<dbReference type="Gene3D" id="1.25.40.10">
    <property type="entry name" value="Tetratricopeptide repeat domain"/>
    <property type="match status" value="1"/>
</dbReference>
<comment type="similarity">
    <text evidence="1">Belongs to the FKBP6 family.</text>
</comment>
<dbReference type="PANTHER" id="PTHR46674">
    <property type="entry name" value="INACTIVE PEPTIDYL-PROLYL CIS-TRANS ISOMERASE FKBP6"/>
    <property type="match status" value="1"/>
</dbReference>
<dbReference type="InterPro" id="IPR019734">
    <property type="entry name" value="TPR_rpt"/>
</dbReference>
<evidence type="ECO:0000256" key="1">
    <source>
        <dbReference type="ARBA" id="ARBA00009648"/>
    </source>
</evidence>
<evidence type="ECO:0000256" key="3">
    <source>
        <dbReference type="ARBA" id="ARBA00022803"/>
    </source>
</evidence>
<dbReference type="HOGENOM" id="CLU_013615_13_2_1"/>
<evidence type="ECO:0000256" key="2">
    <source>
        <dbReference type="ARBA" id="ARBA00022737"/>
    </source>
</evidence>
<dbReference type="GO" id="GO:0007283">
    <property type="term" value="P:spermatogenesis"/>
    <property type="evidence" value="ECO:0007669"/>
    <property type="project" value="TreeGrafter"/>
</dbReference>
<keyword evidence="4" id="KW-0413">Isomerase</keyword>
<dbReference type="Pfam" id="PF00254">
    <property type="entry name" value="FKBP_C"/>
    <property type="match status" value="1"/>
</dbReference>
<keyword evidence="8" id="KW-1185">Reference proteome</keyword>
<keyword evidence="4" id="KW-0697">Rotamase</keyword>
<dbReference type="SUPFAM" id="SSF54534">
    <property type="entry name" value="FKBP-like"/>
    <property type="match status" value="1"/>
</dbReference>
<name>H2Z070_CIOSA</name>
<dbReference type="PROSITE" id="PS50059">
    <property type="entry name" value="FKBP_PPIASE"/>
    <property type="match status" value="1"/>
</dbReference>
<feature type="repeat" description="TPR" evidence="5">
    <location>
        <begin position="130"/>
        <end position="163"/>
    </location>
</feature>
<keyword evidence="2" id="KW-0677">Repeat</keyword>
<dbReference type="InterPro" id="IPR011990">
    <property type="entry name" value="TPR-like_helical_dom_sf"/>
</dbReference>
<evidence type="ECO:0000313" key="7">
    <source>
        <dbReference type="Ensembl" id="ENSCSAVP00000010982.1"/>
    </source>
</evidence>
<dbReference type="OMA" id="CEYESAQ"/>
<dbReference type="SUPFAM" id="SSF48452">
    <property type="entry name" value="TPR-like"/>
    <property type="match status" value="1"/>
</dbReference>
<dbReference type="Gene3D" id="3.10.50.40">
    <property type="match status" value="1"/>
</dbReference>
<dbReference type="PANTHER" id="PTHR46674:SF1">
    <property type="entry name" value="INACTIVE PEPTIDYL-PROLYL CIS-TRANS ISOMERASE FKBP6"/>
    <property type="match status" value="1"/>
</dbReference>
<dbReference type="InterPro" id="IPR001179">
    <property type="entry name" value="PPIase_FKBP_dom"/>
</dbReference>
<dbReference type="InParanoid" id="H2Z070"/>
<dbReference type="GO" id="GO:0003755">
    <property type="term" value="F:peptidyl-prolyl cis-trans isomerase activity"/>
    <property type="evidence" value="ECO:0007669"/>
    <property type="project" value="UniProtKB-KW"/>
</dbReference>
<dbReference type="GO" id="GO:0034587">
    <property type="term" value="P:piRNA processing"/>
    <property type="evidence" value="ECO:0007669"/>
    <property type="project" value="TreeGrafter"/>
</dbReference>
<accession>H2Z070</accession>
<keyword evidence="3 5" id="KW-0802">TPR repeat</keyword>
<dbReference type="Ensembl" id="ENSCSAVT00000011113.1">
    <property type="protein sequence ID" value="ENSCSAVP00000010982.1"/>
    <property type="gene ID" value="ENSCSAVG00000006433.1"/>
</dbReference>
<dbReference type="InterPro" id="IPR046357">
    <property type="entry name" value="PPIase_dom_sf"/>
</dbReference>
<reference evidence="7" key="3">
    <citation type="submission" date="2025-09" db="UniProtKB">
        <authorList>
            <consortium name="Ensembl"/>
        </authorList>
    </citation>
    <scope>IDENTIFICATION</scope>
</reference>
<evidence type="ECO:0000256" key="4">
    <source>
        <dbReference type="PROSITE-ProRule" id="PRU00277"/>
    </source>
</evidence>
<dbReference type="Proteomes" id="UP000007875">
    <property type="component" value="Unassembled WGS sequence"/>
</dbReference>
<dbReference type="GeneTree" id="ENSGT00940000158514"/>
<dbReference type="SMART" id="SM00028">
    <property type="entry name" value="TPR"/>
    <property type="match status" value="3"/>
</dbReference>
<dbReference type="InterPro" id="IPR042282">
    <property type="entry name" value="FKBP6/shu"/>
</dbReference>
<dbReference type="STRING" id="51511.ENSCSAVP00000010982"/>
<dbReference type="GO" id="GO:0051879">
    <property type="term" value="F:Hsp90 protein binding"/>
    <property type="evidence" value="ECO:0007669"/>
    <property type="project" value="TreeGrafter"/>
</dbReference>
<dbReference type="GO" id="GO:0005737">
    <property type="term" value="C:cytoplasm"/>
    <property type="evidence" value="ECO:0007669"/>
    <property type="project" value="TreeGrafter"/>
</dbReference>
<evidence type="ECO:0000313" key="8">
    <source>
        <dbReference type="Proteomes" id="UP000007875"/>
    </source>
</evidence>
<organism evidence="7 8">
    <name type="scientific">Ciona savignyi</name>
    <name type="common">Pacific transparent sea squirt</name>
    <dbReference type="NCBI Taxonomy" id="51511"/>
    <lineage>
        <taxon>Eukaryota</taxon>
        <taxon>Metazoa</taxon>
        <taxon>Chordata</taxon>
        <taxon>Tunicata</taxon>
        <taxon>Ascidiacea</taxon>
        <taxon>Phlebobranchia</taxon>
        <taxon>Cionidae</taxon>
        <taxon>Ciona</taxon>
    </lineage>
</organism>
<reference evidence="7" key="2">
    <citation type="submission" date="2025-08" db="UniProtKB">
        <authorList>
            <consortium name="Ensembl"/>
        </authorList>
    </citation>
    <scope>IDENTIFICATION</scope>
</reference>
<comment type="catalytic activity">
    <reaction evidence="4">
        <text>[protein]-peptidylproline (omega=180) = [protein]-peptidylproline (omega=0)</text>
        <dbReference type="Rhea" id="RHEA:16237"/>
        <dbReference type="Rhea" id="RHEA-COMP:10747"/>
        <dbReference type="Rhea" id="RHEA-COMP:10748"/>
        <dbReference type="ChEBI" id="CHEBI:83833"/>
        <dbReference type="ChEBI" id="CHEBI:83834"/>
        <dbReference type="EC" id="5.2.1.8"/>
    </reaction>
</comment>
<dbReference type="AlphaFoldDB" id="H2Z070"/>
<protein>
    <recommendedName>
        <fullName evidence="4">peptidylprolyl isomerase</fullName>
        <ecNumber evidence="4">5.2.1.8</ecNumber>
    </recommendedName>
</protein>
<reference evidence="8" key="1">
    <citation type="submission" date="2003-08" db="EMBL/GenBank/DDBJ databases">
        <authorList>
            <person name="Birren B."/>
            <person name="Nusbaum C."/>
            <person name="Abebe A."/>
            <person name="Abouelleil A."/>
            <person name="Adekoya E."/>
            <person name="Ait-zahra M."/>
            <person name="Allen N."/>
            <person name="Allen T."/>
            <person name="An P."/>
            <person name="Anderson M."/>
            <person name="Anderson S."/>
            <person name="Arachchi H."/>
            <person name="Armbruster J."/>
            <person name="Bachantsang P."/>
            <person name="Baldwin J."/>
            <person name="Barry A."/>
            <person name="Bayul T."/>
            <person name="Blitshsteyn B."/>
            <person name="Bloom T."/>
            <person name="Blye J."/>
            <person name="Boguslavskiy L."/>
            <person name="Borowsky M."/>
            <person name="Boukhgalter B."/>
            <person name="Brunache A."/>
            <person name="Butler J."/>
            <person name="Calixte N."/>
            <person name="Calvo S."/>
            <person name="Camarata J."/>
            <person name="Campo K."/>
            <person name="Chang J."/>
            <person name="Cheshatsang Y."/>
            <person name="Citroen M."/>
            <person name="Collymore A."/>
            <person name="Considine T."/>
            <person name="Cook A."/>
            <person name="Cooke P."/>
            <person name="Corum B."/>
            <person name="Cuomo C."/>
            <person name="David R."/>
            <person name="Dawoe T."/>
            <person name="Degray S."/>
            <person name="Dodge S."/>
            <person name="Dooley K."/>
            <person name="Dorje P."/>
            <person name="Dorjee K."/>
            <person name="Dorris L."/>
            <person name="Duffey N."/>
            <person name="Dupes A."/>
            <person name="Elkins T."/>
            <person name="Engels R."/>
            <person name="Erickson J."/>
            <person name="Farina A."/>
            <person name="Faro S."/>
            <person name="Ferreira P."/>
            <person name="Fischer H."/>
            <person name="Fitzgerald M."/>
            <person name="Foley K."/>
            <person name="Gage D."/>
            <person name="Galagan J."/>
            <person name="Gearin G."/>
            <person name="Gnerre S."/>
            <person name="Gnirke A."/>
            <person name="Goyette A."/>
            <person name="Graham J."/>
            <person name="Grandbois E."/>
            <person name="Gyaltsen K."/>
            <person name="Hafez N."/>
            <person name="Hagopian D."/>
            <person name="Hagos B."/>
            <person name="Hall J."/>
            <person name="Hatcher B."/>
            <person name="Heller A."/>
            <person name="Higgins H."/>
            <person name="Honan T."/>
            <person name="Horn A."/>
            <person name="Houde N."/>
            <person name="Hughes L."/>
            <person name="Hulme W."/>
            <person name="Husby E."/>
            <person name="Iliev I."/>
            <person name="Jaffe D."/>
            <person name="Jones C."/>
            <person name="Kamal M."/>
            <person name="Kamat A."/>
            <person name="Kamvysselis M."/>
            <person name="Karlsson E."/>
            <person name="Kells C."/>
            <person name="Kieu A."/>
            <person name="Kisner P."/>
            <person name="Kodira C."/>
            <person name="Kulbokas E."/>
            <person name="Labutti K."/>
            <person name="Lama D."/>
            <person name="Landers T."/>
            <person name="Leger J."/>
            <person name="Levine S."/>
            <person name="Lewis D."/>
            <person name="Lewis T."/>
            <person name="Lindblad-toh K."/>
            <person name="Liu X."/>
            <person name="Lokyitsang T."/>
            <person name="Lokyitsang Y."/>
            <person name="Lucien O."/>
            <person name="Lui A."/>
            <person name="Ma L.J."/>
            <person name="Mabbitt R."/>
            <person name="Macdonald J."/>
            <person name="Maclean C."/>
            <person name="Major J."/>
            <person name="Manning J."/>
            <person name="Marabella R."/>
            <person name="Maru K."/>
            <person name="Matthews C."/>
            <person name="Mauceli E."/>
            <person name="Mccarthy M."/>
            <person name="Mcdonough S."/>
            <person name="Mcghee T."/>
            <person name="Meldrim J."/>
            <person name="Meneus L."/>
            <person name="Mesirov J."/>
            <person name="Mihalev A."/>
            <person name="Mihova T."/>
            <person name="Mikkelsen T."/>
            <person name="Mlenga V."/>
            <person name="Moru K."/>
            <person name="Mozes J."/>
            <person name="Mulrain L."/>
            <person name="Munson G."/>
            <person name="Naylor J."/>
            <person name="Newes C."/>
            <person name="Nguyen C."/>
            <person name="Nguyen N."/>
            <person name="Nguyen T."/>
            <person name="Nicol R."/>
            <person name="Nielsen C."/>
            <person name="Nizzari M."/>
            <person name="Norbu C."/>
            <person name="Norbu N."/>
            <person name="O'donnell P."/>
            <person name="Okoawo O."/>
            <person name="O'leary S."/>
            <person name="Omotosho B."/>
            <person name="O'neill K."/>
            <person name="Osman S."/>
            <person name="Parker S."/>
            <person name="Perrin D."/>
            <person name="Phunkhang P."/>
            <person name="Piqani B."/>
            <person name="Purcell S."/>
            <person name="Rachupka T."/>
            <person name="Ramasamy U."/>
            <person name="Rameau R."/>
            <person name="Ray V."/>
            <person name="Raymond C."/>
            <person name="Retta R."/>
            <person name="Richardson S."/>
            <person name="Rise C."/>
            <person name="Rodriguez J."/>
            <person name="Rogers J."/>
            <person name="Rogov P."/>
            <person name="Rutman M."/>
            <person name="Schupbach R."/>
            <person name="Seaman C."/>
            <person name="Settipalli S."/>
            <person name="Sharpe T."/>
            <person name="Sheridan J."/>
            <person name="Sherpa N."/>
            <person name="Shi J."/>
            <person name="Smirnov S."/>
            <person name="Smith C."/>
            <person name="Sougnez C."/>
            <person name="Spencer B."/>
            <person name="Stalker J."/>
            <person name="Stange-thomann N."/>
            <person name="Stavropoulos S."/>
            <person name="Stetson K."/>
            <person name="Stone C."/>
            <person name="Stone S."/>
            <person name="Stubbs M."/>
            <person name="Talamas J."/>
            <person name="Tchuinga P."/>
            <person name="Tenzing P."/>
            <person name="Tesfaye S."/>
            <person name="Theodore J."/>
            <person name="Thoulutsang Y."/>
            <person name="Topham K."/>
            <person name="Towey S."/>
            <person name="Tsamla T."/>
            <person name="Tsomo N."/>
            <person name="Vallee D."/>
            <person name="Vassiliev H."/>
            <person name="Venkataraman V."/>
            <person name="Vinson J."/>
            <person name="Vo A."/>
            <person name="Wade C."/>
            <person name="Wang S."/>
            <person name="Wangchuk T."/>
            <person name="Wangdi T."/>
            <person name="Whittaker C."/>
            <person name="Wilkinson J."/>
            <person name="Wu Y."/>
            <person name="Wyman D."/>
            <person name="Yadav S."/>
            <person name="Yang S."/>
            <person name="Yang X."/>
            <person name="Yeager S."/>
            <person name="Yee E."/>
            <person name="Young G."/>
            <person name="Zainoun J."/>
            <person name="Zembeck L."/>
            <person name="Zimmer A."/>
            <person name="Zody M."/>
            <person name="Lander E."/>
        </authorList>
    </citation>
    <scope>NUCLEOTIDE SEQUENCE [LARGE SCALE GENOMIC DNA]</scope>
</reference>
<feature type="repeat" description="TPR" evidence="5">
    <location>
        <begin position="164"/>
        <end position="197"/>
    </location>
</feature>